<comment type="caution">
    <text evidence="3">The sequence shown here is derived from an EMBL/GenBank/DDBJ whole genome shotgun (WGS) entry which is preliminary data.</text>
</comment>
<evidence type="ECO:0000256" key="1">
    <source>
        <dbReference type="SAM" id="MobiDB-lite"/>
    </source>
</evidence>
<evidence type="ECO:0000313" key="4">
    <source>
        <dbReference type="Proteomes" id="UP001597375"/>
    </source>
</evidence>
<dbReference type="EMBL" id="JBHUIT010000008">
    <property type="protein sequence ID" value="MFD2256395.1"/>
    <property type="molecule type" value="Genomic_DNA"/>
</dbReference>
<protein>
    <submittedName>
        <fullName evidence="3">Uncharacterized protein</fullName>
    </submittedName>
</protein>
<feature type="signal peptide" evidence="2">
    <location>
        <begin position="1"/>
        <end position="21"/>
    </location>
</feature>
<dbReference type="RefSeq" id="WP_386819591.1">
    <property type="nucleotide sequence ID" value="NZ_JBHUIT010000008.1"/>
</dbReference>
<keyword evidence="2" id="KW-0732">Signal</keyword>
<evidence type="ECO:0000256" key="2">
    <source>
        <dbReference type="SAM" id="SignalP"/>
    </source>
</evidence>
<feature type="compositionally biased region" description="Pro residues" evidence="1">
    <location>
        <begin position="271"/>
        <end position="304"/>
    </location>
</feature>
<name>A0ABW5D736_9BACT</name>
<sequence length="304" mass="32001">MPATPRSALLLIMCSSLPAAAQMIEVPSAKNTTTGHKVEGLDSSEHASFAADRSLSGVYQLPSVRKAQADLSETAPVYVNQDALTLNDKRFAGRKTENVLDLSVLKEPSVYRTASRVRMQVSDQQATGIHAGLAEISAAYQKPGQKSDNADCESVSMSVEHRIQMDTSKVLEIVESEIGANANCACEIVKIAIKASGADEGLVGDITEVAITSAPQSMRMISQCAIAAMPEALPAVQAVLAKLDPNRGDTSYSAKDAKSGKEAVAAAVSPPEEPPNPLDLPPPLFPPLPPPPVYPPPEVTDPNP</sequence>
<reference evidence="4" key="1">
    <citation type="journal article" date="2019" name="Int. J. Syst. Evol. Microbiol.">
        <title>The Global Catalogue of Microorganisms (GCM) 10K type strain sequencing project: providing services to taxonomists for standard genome sequencing and annotation.</title>
        <authorList>
            <consortium name="The Broad Institute Genomics Platform"/>
            <consortium name="The Broad Institute Genome Sequencing Center for Infectious Disease"/>
            <person name="Wu L."/>
            <person name="Ma J."/>
        </authorList>
    </citation>
    <scope>NUCLEOTIDE SEQUENCE [LARGE SCALE GENOMIC DNA]</scope>
    <source>
        <strain evidence="4">CGMCC 4.7106</strain>
    </source>
</reference>
<feature type="region of interest" description="Disordered" evidence="1">
    <location>
        <begin position="248"/>
        <end position="304"/>
    </location>
</feature>
<dbReference type="Proteomes" id="UP001597375">
    <property type="component" value="Unassembled WGS sequence"/>
</dbReference>
<organism evidence="3 4">
    <name type="scientific">Luteolibacter algae</name>
    <dbReference type="NCBI Taxonomy" id="454151"/>
    <lineage>
        <taxon>Bacteria</taxon>
        <taxon>Pseudomonadati</taxon>
        <taxon>Verrucomicrobiota</taxon>
        <taxon>Verrucomicrobiia</taxon>
        <taxon>Verrucomicrobiales</taxon>
        <taxon>Verrucomicrobiaceae</taxon>
        <taxon>Luteolibacter</taxon>
    </lineage>
</organism>
<proteinExistence type="predicted"/>
<accession>A0ABW5D736</accession>
<gene>
    <name evidence="3" type="ORF">ACFSSA_06895</name>
</gene>
<evidence type="ECO:0000313" key="3">
    <source>
        <dbReference type="EMBL" id="MFD2256395.1"/>
    </source>
</evidence>
<keyword evidence="4" id="KW-1185">Reference proteome</keyword>
<feature type="chain" id="PRO_5046008502" evidence="2">
    <location>
        <begin position="22"/>
        <end position="304"/>
    </location>
</feature>